<dbReference type="Gene3D" id="3.40.50.300">
    <property type="entry name" value="P-loop containing nucleotide triphosphate hydrolases"/>
    <property type="match status" value="2"/>
</dbReference>
<dbReference type="AlphaFoldDB" id="A0A917J2V9"/>
<name>A0A917J2V9_9BACT</name>
<proteinExistence type="predicted"/>
<feature type="domain" description="Helicase HerA central" evidence="1">
    <location>
        <begin position="190"/>
        <end position="386"/>
    </location>
</feature>
<dbReference type="Pfam" id="PF01935">
    <property type="entry name" value="DUF87"/>
    <property type="match status" value="1"/>
</dbReference>
<dbReference type="Pfam" id="PF08870">
    <property type="entry name" value="DndE"/>
    <property type="match status" value="1"/>
</dbReference>
<dbReference type="InterPro" id="IPR002789">
    <property type="entry name" value="HerA_central"/>
</dbReference>
<gene>
    <name evidence="2" type="ORF">GCM10011379_33450</name>
</gene>
<dbReference type="InterPro" id="IPR038472">
    <property type="entry name" value="DndE_sf"/>
</dbReference>
<dbReference type="PANTHER" id="PTHR30121">
    <property type="entry name" value="UNCHARACTERIZED PROTEIN YJGR-RELATED"/>
    <property type="match status" value="1"/>
</dbReference>
<accession>A0A917J2V9</accession>
<sequence length="561" mass="64427">MSQGLFFLKTLTIKLDLNKVIFKAMRIKISKRNSDIIDSLTSLYSFKSDGIIARIAFNYSLQLNKRFLIDEETVFSSDGKEWRDDRALFGTSSDEKSYSPIYKALLDQHYNMNLSEDEFVKMFKKHLDFGLEKINQDLERKNMASGFHVIYLMLMVKNGLELVSENSPFVMSSKNKREIPSYNSVIELTLGQSDDNTDVKVRINDLKEFDSCNIAIAGMVGSGKTELVKDILYQISLKTKHELKFIFFDYKGEGDPTRLKSFFESTHCKMIDLTKAPFELNPLSFVNLKDERARAFNIKSFVDFICTIATQLGASQKHILQTIITNCFDRLQNKNLIDSNQNELHPTLADVFNALQDYNEENERSPDSLDAIISDLATNIFQSSGLSYEKIYEQSLYINLPLELSDTLRQLCVFLTLKYLLAEFSSTNDTEPSEDRIKPLRFVIVIDEAHVYLKNKNASKALEDILRILRSKGVVVIMLTQGVEDYKTKNFDFASQIKIPVCLNINNKDYKLIEAFIGTPRSKQKLREVISNLESQKAVINIAEPQVIKINQFWQTLQNLK</sequence>
<organism evidence="2 3">
    <name type="scientific">Filimonas zeae</name>
    <dbReference type="NCBI Taxonomy" id="1737353"/>
    <lineage>
        <taxon>Bacteria</taxon>
        <taxon>Pseudomonadati</taxon>
        <taxon>Bacteroidota</taxon>
        <taxon>Chitinophagia</taxon>
        <taxon>Chitinophagales</taxon>
        <taxon>Chitinophagaceae</taxon>
        <taxon>Filimonas</taxon>
    </lineage>
</organism>
<comment type="caution">
    <text evidence="2">The sequence shown here is derived from an EMBL/GenBank/DDBJ whole genome shotgun (WGS) entry which is preliminary data.</text>
</comment>
<dbReference type="Gene3D" id="1.10.1220.160">
    <property type="entry name" value="DNA sulphur modification protein DndE"/>
    <property type="match status" value="1"/>
</dbReference>
<dbReference type="InterPro" id="IPR014969">
    <property type="entry name" value="DNA_S_DndE"/>
</dbReference>
<evidence type="ECO:0000313" key="2">
    <source>
        <dbReference type="EMBL" id="GGH72713.1"/>
    </source>
</evidence>
<reference evidence="2" key="2">
    <citation type="submission" date="2020-09" db="EMBL/GenBank/DDBJ databases">
        <authorList>
            <person name="Sun Q."/>
            <person name="Zhou Y."/>
        </authorList>
    </citation>
    <scope>NUCLEOTIDE SEQUENCE</scope>
    <source>
        <strain evidence="2">CGMCC 1.15290</strain>
    </source>
</reference>
<protein>
    <recommendedName>
        <fullName evidence="1">Helicase HerA central domain-containing protein</fullName>
    </recommendedName>
</protein>
<dbReference type="PANTHER" id="PTHR30121:SF6">
    <property type="entry name" value="SLR6007 PROTEIN"/>
    <property type="match status" value="1"/>
</dbReference>
<evidence type="ECO:0000313" key="3">
    <source>
        <dbReference type="Proteomes" id="UP000627292"/>
    </source>
</evidence>
<dbReference type="InterPro" id="IPR051162">
    <property type="entry name" value="T4SS_component"/>
</dbReference>
<dbReference type="Proteomes" id="UP000627292">
    <property type="component" value="Unassembled WGS sequence"/>
</dbReference>
<dbReference type="InterPro" id="IPR027417">
    <property type="entry name" value="P-loop_NTPase"/>
</dbReference>
<keyword evidence="3" id="KW-1185">Reference proteome</keyword>
<dbReference type="SUPFAM" id="SSF52540">
    <property type="entry name" value="P-loop containing nucleoside triphosphate hydrolases"/>
    <property type="match status" value="1"/>
</dbReference>
<reference evidence="2" key="1">
    <citation type="journal article" date="2014" name="Int. J. Syst. Evol. Microbiol.">
        <title>Complete genome sequence of Corynebacterium casei LMG S-19264T (=DSM 44701T), isolated from a smear-ripened cheese.</title>
        <authorList>
            <consortium name="US DOE Joint Genome Institute (JGI-PGF)"/>
            <person name="Walter F."/>
            <person name="Albersmeier A."/>
            <person name="Kalinowski J."/>
            <person name="Ruckert C."/>
        </authorList>
    </citation>
    <scope>NUCLEOTIDE SEQUENCE</scope>
    <source>
        <strain evidence="2">CGMCC 1.15290</strain>
    </source>
</reference>
<evidence type="ECO:0000259" key="1">
    <source>
        <dbReference type="Pfam" id="PF01935"/>
    </source>
</evidence>
<dbReference type="EMBL" id="BMIB01000003">
    <property type="protein sequence ID" value="GGH72713.1"/>
    <property type="molecule type" value="Genomic_DNA"/>
</dbReference>